<dbReference type="KEGG" id="mesg:MLAUSG7_1093"/>
<reference evidence="2 3" key="1">
    <citation type="submission" date="2020-04" db="EMBL/GenBank/DDBJ databases">
        <authorList>
            <consortium name="Genoscope - CEA"/>
            <person name="William W."/>
        </authorList>
    </citation>
    <scope>NUCLEOTIDE SEQUENCE [LARGE SCALE GENOMIC DNA]</scope>
    <source>
        <strain evidence="2 3">SG7</strain>
    </source>
</reference>
<evidence type="ECO:0000313" key="2">
    <source>
        <dbReference type="EMBL" id="CAB3289175.1"/>
    </source>
</evidence>
<dbReference type="SUPFAM" id="SSF46785">
    <property type="entry name" value="Winged helix' DNA-binding domain"/>
    <property type="match status" value="1"/>
</dbReference>
<dbReference type="InterPro" id="IPR011991">
    <property type="entry name" value="ArsR-like_HTH"/>
</dbReference>
<dbReference type="InterPro" id="IPR002831">
    <property type="entry name" value="Tscrpt_reg_TrmB_N"/>
</dbReference>
<accession>A0A8D6PXD0</accession>
<evidence type="ECO:0000259" key="1">
    <source>
        <dbReference type="Pfam" id="PF01978"/>
    </source>
</evidence>
<dbReference type="InterPro" id="IPR036388">
    <property type="entry name" value="WH-like_DNA-bd_sf"/>
</dbReference>
<dbReference type="InterPro" id="IPR036390">
    <property type="entry name" value="WH_DNA-bd_sf"/>
</dbReference>
<name>A0A8D6PXD0_9EURY</name>
<evidence type="ECO:0000313" key="3">
    <source>
        <dbReference type="Proteomes" id="UP000679213"/>
    </source>
</evidence>
<feature type="domain" description="Transcription regulator TrmB N-terminal" evidence="1">
    <location>
        <begin position="22"/>
        <end position="93"/>
    </location>
</feature>
<accession>A0A8D6SUJ2</accession>
<gene>
    <name evidence="2" type="ORF">MLAUSG7_1093</name>
</gene>
<organism evidence="2 3">
    <name type="scientific">Methanocaldococcus lauensis</name>
    <dbReference type="NCBI Taxonomy" id="2546128"/>
    <lineage>
        <taxon>Archaea</taxon>
        <taxon>Methanobacteriati</taxon>
        <taxon>Methanobacteriota</taxon>
        <taxon>Methanomada group</taxon>
        <taxon>Methanococci</taxon>
        <taxon>Methanococcales</taxon>
        <taxon>Methanocaldococcaceae</taxon>
        <taxon>Methanocaldococcus</taxon>
    </lineage>
</organism>
<proteinExistence type="predicted"/>
<dbReference type="EMBL" id="LR792632">
    <property type="protein sequence ID" value="CAB3289175.1"/>
    <property type="molecule type" value="Genomic_DNA"/>
</dbReference>
<sequence>MGKLLLKTPCTTWTFDNLMACVFGIKVSDVKVYFDILKNGPSKINEIAERINRNRSTVQRAVQNLMNAGLVKRKQVNIKEGGYYFIYEAIPFEEAKKIIKKTIKEWCNNMEKWIDELKFEDVIEEYFEE</sequence>
<dbReference type="Proteomes" id="UP000679213">
    <property type="component" value="Chromosome I"/>
</dbReference>
<dbReference type="PANTHER" id="PTHR34293:SF1">
    <property type="entry name" value="HTH-TYPE TRANSCRIPTIONAL REGULATOR TRMBL2"/>
    <property type="match status" value="1"/>
</dbReference>
<keyword evidence="3" id="KW-1185">Reference proteome</keyword>
<dbReference type="Pfam" id="PF01978">
    <property type="entry name" value="TrmB"/>
    <property type="match status" value="1"/>
</dbReference>
<dbReference type="AlphaFoldDB" id="A0A8D6PXD0"/>
<dbReference type="Gene3D" id="1.10.10.10">
    <property type="entry name" value="Winged helix-like DNA-binding domain superfamily/Winged helix DNA-binding domain"/>
    <property type="match status" value="1"/>
</dbReference>
<protein>
    <submittedName>
        <fullName evidence="2">Transcriptional regulator, TrmB family</fullName>
    </submittedName>
</protein>
<dbReference type="PANTHER" id="PTHR34293">
    <property type="entry name" value="HTH-TYPE TRANSCRIPTIONAL REGULATOR TRMBL2"/>
    <property type="match status" value="1"/>
</dbReference>
<dbReference type="RefSeq" id="WP_214399451.1">
    <property type="nucleotide sequence ID" value="NZ_LR792632.1"/>
</dbReference>
<dbReference type="CDD" id="cd00090">
    <property type="entry name" value="HTH_ARSR"/>
    <property type="match status" value="1"/>
</dbReference>
<dbReference type="GeneID" id="65883887"/>
<dbReference type="InterPro" id="IPR051797">
    <property type="entry name" value="TrmB-like"/>
</dbReference>